<evidence type="ECO:0000313" key="2">
    <source>
        <dbReference type="Proteomes" id="UP000324800"/>
    </source>
</evidence>
<dbReference type="Proteomes" id="UP000324800">
    <property type="component" value="Unassembled WGS sequence"/>
</dbReference>
<evidence type="ECO:0000313" key="1">
    <source>
        <dbReference type="EMBL" id="KAA6398404.1"/>
    </source>
</evidence>
<sequence>MGNNLEGDEQAQSELINVGYGRVLIISVSTAGGTGEDQNDTEIRLRLIYIQWFLRDLHYGKIYQQPSFPPQPALSKICAEQIEEEGGNEEVESFLMNKEKDEAIRVKRSISNFYADKSNNHQYLYY</sequence>
<protein>
    <submittedName>
        <fullName evidence="1">Uncharacterized protein</fullName>
    </submittedName>
</protein>
<dbReference type="EMBL" id="SNRW01000963">
    <property type="protein sequence ID" value="KAA6398404.1"/>
    <property type="molecule type" value="Genomic_DNA"/>
</dbReference>
<reference evidence="1 2" key="1">
    <citation type="submission" date="2019-03" db="EMBL/GenBank/DDBJ databases">
        <title>Single cell metagenomics reveals metabolic interactions within the superorganism composed of flagellate Streblomastix strix and complex community of Bacteroidetes bacteria on its surface.</title>
        <authorList>
            <person name="Treitli S.C."/>
            <person name="Kolisko M."/>
            <person name="Husnik F."/>
            <person name="Keeling P."/>
            <person name="Hampl V."/>
        </authorList>
    </citation>
    <scope>NUCLEOTIDE SEQUENCE [LARGE SCALE GENOMIC DNA]</scope>
    <source>
        <strain evidence="1">ST1C</strain>
    </source>
</reference>
<gene>
    <name evidence="1" type="ORF">EZS28_006069</name>
</gene>
<dbReference type="AlphaFoldDB" id="A0A5J4WTP8"/>
<organism evidence="1 2">
    <name type="scientific">Streblomastix strix</name>
    <dbReference type="NCBI Taxonomy" id="222440"/>
    <lineage>
        <taxon>Eukaryota</taxon>
        <taxon>Metamonada</taxon>
        <taxon>Preaxostyla</taxon>
        <taxon>Oxymonadida</taxon>
        <taxon>Streblomastigidae</taxon>
        <taxon>Streblomastix</taxon>
    </lineage>
</organism>
<comment type="caution">
    <text evidence="1">The sequence shown here is derived from an EMBL/GenBank/DDBJ whole genome shotgun (WGS) entry which is preliminary data.</text>
</comment>
<name>A0A5J4WTP8_9EUKA</name>
<proteinExistence type="predicted"/>
<accession>A0A5J4WTP8</accession>